<comment type="caution">
    <text evidence="8">The sequence shown here is derived from an EMBL/GenBank/DDBJ whole genome shotgun (WGS) entry which is preliminary data.</text>
</comment>
<dbReference type="Pfam" id="PF00892">
    <property type="entry name" value="EamA"/>
    <property type="match status" value="2"/>
</dbReference>
<keyword evidence="3 6" id="KW-0812">Transmembrane</keyword>
<name>A0ABT2RMS6_9FIRM</name>
<evidence type="ECO:0000256" key="6">
    <source>
        <dbReference type="SAM" id="Phobius"/>
    </source>
</evidence>
<dbReference type="PANTHER" id="PTHR22911">
    <property type="entry name" value="ACYL-MALONYL CONDENSING ENZYME-RELATED"/>
    <property type="match status" value="1"/>
</dbReference>
<evidence type="ECO:0000256" key="3">
    <source>
        <dbReference type="ARBA" id="ARBA00022692"/>
    </source>
</evidence>
<keyword evidence="5 6" id="KW-0472">Membrane</keyword>
<feature type="domain" description="EamA" evidence="7">
    <location>
        <begin position="9"/>
        <end position="140"/>
    </location>
</feature>
<comment type="subcellular location">
    <subcellularLocation>
        <location evidence="1">Membrane</location>
        <topology evidence="1">Multi-pass membrane protein</topology>
    </subcellularLocation>
</comment>
<keyword evidence="9" id="KW-1185">Reference proteome</keyword>
<feature type="domain" description="EamA" evidence="7">
    <location>
        <begin position="153"/>
        <end position="281"/>
    </location>
</feature>
<reference evidence="8 9" key="1">
    <citation type="journal article" date="2021" name="ISME Commun">
        <title>Automated analysis of genomic sequences facilitates high-throughput and comprehensive description of bacteria.</title>
        <authorList>
            <person name="Hitch T.C.A."/>
        </authorList>
    </citation>
    <scope>NUCLEOTIDE SEQUENCE [LARGE SCALE GENOMIC DNA]</scope>
    <source>
        <strain evidence="8 9">Sanger_03</strain>
    </source>
</reference>
<sequence length="296" mass="32846">MAENRKRYKGILSIICSAFCFALMNMFVRLAGDIPSVQKSFFRNLVAFFFAIVIMKKEGIPFAVKKENRKDLILRSTFGTLGILCNFYAVDHLVLADASMLNKMSPFFVVLFSFFLLKEKITVPQAVFVAGAFLGSLLVIKPTFSNMDFLPSLIGLAGGMGAGIAYTFVRKLSLHGEAGPVIVCFFSAFSCIVTLPFLLFDYHTMSGGQFVSLLFAGLSAAGGQFGITAAYSYAPAREISVYDYSQIIFSALLGFLVFGQIPDWLSWIGYGVICTMALLMFLYNQRKFMNKKRLPR</sequence>
<feature type="transmembrane region" description="Helical" evidence="6">
    <location>
        <begin position="181"/>
        <end position="200"/>
    </location>
</feature>
<dbReference type="Proteomes" id="UP001652431">
    <property type="component" value="Unassembled WGS sequence"/>
</dbReference>
<evidence type="ECO:0000313" key="9">
    <source>
        <dbReference type="Proteomes" id="UP001652431"/>
    </source>
</evidence>
<comment type="similarity">
    <text evidence="2">Belongs to the EamA transporter family.</text>
</comment>
<feature type="transmembrane region" description="Helical" evidence="6">
    <location>
        <begin position="126"/>
        <end position="144"/>
    </location>
</feature>
<dbReference type="InterPro" id="IPR037185">
    <property type="entry name" value="EmrE-like"/>
</dbReference>
<protein>
    <submittedName>
        <fullName evidence="8">DMT family transporter</fullName>
    </submittedName>
</protein>
<dbReference type="InterPro" id="IPR000620">
    <property type="entry name" value="EamA_dom"/>
</dbReference>
<dbReference type="SUPFAM" id="SSF103481">
    <property type="entry name" value="Multidrug resistance efflux transporter EmrE"/>
    <property type="match status" value="2"/>
</dbReference>
<feature type="transmembrane region" description="Helical" evidence="6">
    <location>
        <begin position="72"/>
        <end position="89"/>
    </location>
</feature>
<evidence type="ECO:0000256" key="2">
    <source>
        <dbReference type="ARBA" id="ARBA00007362"/>
    </source>
</evidence>
<feature type="transmembrane region" description="Helical" evidence="6">
    <location>
        <begin position="212"/>
        <end position="234"/>
    </location>
</feature>
<dbReference type="PANTHER" id="PTHR22911:SF6">
    <property type="entry name" value="SOLUTE CARRIER FAMILY 35 MEMBER G1"/>
    <property type="match status" value="1"/>
</dbReference>
<organism evidence="8 9">
    <name type="scientific">Dorea acetigenes</name>
    <dbReference type="NCBI Taxonomy" id="2981787"/>
    <lineage>
        <taxon>Bacteria</taxon>
        <taxon>Bacillati</taxon>
        <taxon>Bacillota</taxon>
        <taxon>Clostridia</taxon>
        <taxon>Lachnospirales</taxon>
        <taxon>Lachnospiraceae</taxon>
        <taxon>Dorea</taxon>
    </lineage>
</organism>
<evidence type="ECO:0000259" key="7">
    <source>
        <dbReference type="Pfam" id="PF00892"/>
    </source>
</evidence>
<feature type="transmembrane region" description="Helical" evidence="6">
    <location>
        <begin position="150"/>
        <end position="169"/>
    </location>
</feature>
<accession>A0ABT2RMS6</accession>
<gene>
    <name evidence="8" type="ORF">OCV99_08655</name>
</gene>
<dbReference type="EMBL" id="JAOQJU010000008">
    <property type="protein sequence ID" value="MCU6686616.1"/>
    <property type="molecule type" value="Genomic_DNA"/>
</dbReference>
<evidence type="ECO:0000256" key="1">
    <source>
        <dbReference type="ARBA" id="ARBA00004141"/>
    </source>
</evidence>
<keyword evidence="4 6" id="KW-1133">Transmembrane helix</keyword>
<evidence type="ECO:0000313" key="8">
    <source>
        <dbReference type="EMBL" id="MCU6686616.1"/>
    </source>
</evidence>
<proteinExistence type="inferred from homology"/>
<evidence type="ECO:0000256" key="4">
    <source>
        <dbReference type="ARBA" id="ARBA00022989"/>
    </source>
</evidence>
<feature type="transmembrane region" description="Helical" evidence="6">
    <location>
        <begin position="41"/>
        <end position="60"/>
    </location>
</feature>
<evidence type="ECO:0000256" key="5">
    <source>
        <dbReference type="ARBA" id="ARBA00023136"/>
    </source>
</evidence>
<feature type="transmembrane region" description="Helical" evidence="6">
    <location>
        <begin position="264"/>
        <end position="283"/>
    </location>
</feature>